<comment type="caution">
    <text evidence="1">The sequence shown here is derived from an EMBL/GenBank/DDBJ whole genome shotgun (WGS) entry which is preliminary data.</text>
</comment>
<dbReference type="InterPro" id="IPR014347">
    <property type="entry name" value="Tautomerase/MIF_sf"/>
</dbReference>
<sequence length="127" mass="13525">MPHYQVHIDEDQLDSTTGPRLIAELTEAVVSVYGEFFRPLVAIDLLGIPSGRRGLGGVVATENAPSVTLHLREGAFSHPDHPRAPERMIAAITDAVAAVYGEEVRPRVGVRLTGIPAGRSGQGGEVH</sequence>
<dbReference type="Gene3D" id="3.30.429.10">
    <property type="entry name" value="Macrophage Migration Inhibitory Factor"/>
    <property type="match status" value="1"/>
</dbReference>
<protein>
    <submittedName>
        <fullName evidence="1">Uncharacterized protein</fullName>
    </submittedName>
</protein>
<organism evidence="1 2">
    <name type="scientific">Streptomyces cheonanensis</name>
    <dbReference type="NCBI Taxonomy" id="312720"/>
    <lineage>
        <taxon>Bacteria</taxon>
        <taxon>Bacillati</taxon>
        <taxon>Actinomycetota</taxon>
        <taxon>Actinomycetes</taxon>
        <taxon>Kitasatosporales</taxon>
        <taxon>Streptomycetaceae</taxon>
        <taxon>Streptomyces</taxon>
    </lineage>
</organism>
<proteinExistence type="predicted"/>
<evidence type="ECO:0000313" key="2">
    <source>
        <dbReference type="Proteomes" id="UP001403094"/>
    </source>
</evidence>
<keyword evidence="2" id="KW-1185">Reference proteome</keyword>
<name>A0ABN2V331_9ACTN</name>
<dbReference type="EMBL" id="BAAANQ010000003">
    <property type="protein sequence ID" value="GAA2049495.1"/>
    <property type="molecule type" value="Genomic_DNA"/>
</dbReference>
<accession>A0ABN2V331</accession>
<reference evidence="2" key="1">
    <citation type="journal article" date="2019" name="Int. J. Syst. Evol. Microbiol.">
        <title>The Global Catalogue of Microorganisms (GCM) 10K type strain sequencing project: providing services to taxonomists for standard genome sequencing and annotation.</title>
        <authorList>
            <consortium name="The Broad Institute Genomics Platform"/>
            <consortium name="The Broad Institute Genome Sequencing Center for Infectious Disease"/>
            <person name="Wu L."/>
            <person name="Ma J."/>
        </authorList>
    </citation>
    <scope>NUCLEOTIDE SEQUENCE [LARGE SCALE GENOMIC DNA]</scope>
    <source>
        <strain evidence="2">JCM 14549</strain>
    </source>
</reference>
<dbReference type="RefSeq" id="WP_019431547.1">
    <property type="nucleotide sequence ID" value="NZ_BAAANQ010000003.1"/>
</dbReference>
<dbReference type="Proteomes" id="UP001403094">
    <property type="component" value="Unassembled WGS sequence"/>
</dbReference>
<gene>
    <name evidence="1" type="ORF">GCM10009757_20440</name>
</gene>
<evidence type="ECO:0000313" key="1">
    <source>
        <dbReference type="EMBL" id="GAA2049495.1"/>
    </source>
</evidence>